<evidence type="ECO:0000313" key="3">
    <source>
        <dbReference type="Proteomes" id="UP001417504"/>
    </source>
</evidence>
<dbReference type="PANTHER" id="PTHR45903">
    <property type="entry name" value="GLUTAMATE-RICH WD REPEAT-CONTAINING PROTEIN 1"/>
    <property type="match status" value="1"/>
</dbReference>
<dbReference type="AlphaFoldDB" id="A0AAP0E3R6"/>
<dbReference type="EMBL" id="JBBNAE010000011">
    <property type="protein sequence ID" value="KAK9086140.1"/>
    <property type="molecule type" value="Genomic_DNA"/>
</dbReference>
<proteinExistence type="predicted"/>
<dbReference type="Proteomes" id="UP001417504">
    <property type="component" value="Unassembled WGS sequence"/>
</dbReference>
<reference evidence="2 3" key="1">
    <citation type="submission" date="2024-01" db="EMBL/GenBank/DDBJ databases">
        <title>Genome assemblies of Stephania.</title>
        <authorList>
            <person name="Yang L."/>
        </authorList>
    </citation>
    <scope>NUCLEOTIDE SEQUENCE [LARGE SCALE GENOMIC DNA]</scope>
    <source>
        <strain evidence="2">QJT</strain>
        <tissue evidence="2">Leaf</tissue>
    </source>
</reference>
<comment type="caution">
    <text evidence="2">The sequence shown here is derived from an EMBL/GenBank/DDBJ whole genome shotgun (WGS) entry which is preliminary data.</text>
</comment>
<gene>
    <name evidence="2" type="ORF">Sjap_026551</name>
</gene>
<dbReference type="InterPro" id="IPR051972">
    <property type="entry name" value="Glutamate-rich_WD_repeat"/>
</dbReference>
<dbReference type="InterPro" id="IPR015943">
    <property type="entry name" value="WD40/YVTN_repeat-like_dom_sf"/>
</dbReference>
<sequence length="86" mass="9641">MDSGSSSDDEEDGGEGESQPPVLQLHKVAHEGGVNRIRAMAQNPHICVSWADTGHVQIWDLDRSKCSQKVKRSQAREDLLYFRVLH</sequence>
<evidence type="ECO:0000313" key="2">
    <source>
        <dbReference type="EMBL" id="KAK9086140.1"/>
    </source>
</evidence>
<dbReference type="GO" id="GO:0042254">
    <property type="term" value="P:ribosome biogenesis"/>
    <property type="evidence" value="ECO:0007669"/>
    <property type="project" value="TreeGrafter"/>
</dbReference>
<protein>
    <submittedName>
        <fullName evidence="2">Uncharacterized protein</fullName>
    </submittedName>
</protein>
<keyword evidence="3" id="KW-1185">Reference proteome</keyword>
<dbReference type="Gene3D" id="2.130.10.10">
    <property type="entry name" value="YVTN repeat-like/Quinoprotein amine dehydrogenase"/>
    <property type="match status" value="1"/>
</dbReference>
<feature type="region of interest" description="Disordered" evidence="1">
    <location>
        <begin position="1"/>
        <end position="23"/>
    </location>
</feature>
<evidence type="ECO:0000256" key="1">
    <source>
        <dbReference type="SAM" id="MobiDB-lite"/>
    </source>
</evidence>
<dbReference type="GO" id="GO:0005730">
    <property type="term" value="C:nucleolus"/>
    <property type="evidence" value="ECO:0007669"/>
    <property type="project" value="TreeGrafter"/>
</dbReference>
<name>A0AAP0E3R6_9MAGN</name>
<accession>A0AAP0E3R6</accession>
<dbReference type="PANTHER" id="PTHR45903:SF1">
    <property type="entry name" value="GLUTAMATE-RICH WD REPEAT-CONTAINING PROTEIN 1"/>
    <property type="match status" value="1"/>
</dbReference>
<organism evidence="2 3">
    <name type="scientific">Stephania japonica</name>
    <dbReference type="NCBI Taxonomy" id="461633"/>
    <lineage>
        <taxon>Eukaryota</taxon>
        <taxon>Viridiplantae</taxon>
        <taxon>Streptophyta</taxon>
        <taxon>Embryophyta</taxon>
        <taxon>Tracheophyta</taxon>
        <taxon>Spermatophyta</taxon>
        <taxon>Magnoliopsida</taxon>
        <taxon>Ranunculales</taxon>
        <taxon>Menispermaceae</taxon>
        <taxon>Menispermoideae</taxon>
        <taxon>Cissampelideae</taxon>
        <taxon>Stephania</taxon>
    </lineage>
</organism>